<dbReference type="PANTHER" id="PTHR30572">
    <property type="entry name" value="MEMBRANE COMPONENT OF TRANSPORTER-RELATED"/>
    <property type="match status" value="1"/>
</dbReference>
<feature type="transmembrane region" description="Helical" evidence="7">
    <location>
        <begin position="427"/>
        <end position="449"/>
    </location>
</feature>
<feature type="domain" description="ABC3 transporter permease C-terminal" evidence="8">
    <location>
        <begin position="337"/>
        <end position="459"/>
    </location>
</feature>
<dbReference type="STRING" id="589382.SAMN04489721_1285"/>
<reference evidence="11" key="2">
    <citation type="submission" date="2016-10" db="EMBL/GenBank/DDBJ databases">
        <authorList>
            <person name="Varghese N."/>
            <person name="Submissions S."/>
        </authorList>
    </citation>
    <scope>NUCLEOTIDE SEQUENCE [LARGE SCALE GENOMIC DNA]</scope>
    <source>
        <strain evidence="11">CPCC 202695</strain>
    </source>
</reference>
<evidence type="ECO:0000256" key="1">
    <source>
        <dbReference type="ARBA" id="ARBA00004651"/>
    </source>
</evidence>
<evidence type="ECO:0000256" key="6">
    <source>
        <dbReference type="ARBA" id="ARBA00038076"/>
    </source>
</evidence>
<dbReference type="InterPro" id="IPR003838">
    <property type="entry name" value="ABC3_permease_C"/>
</dbReference>
<feature type="transmembrane region" description="Helical" evidence="7">
    <location>
        <begin position="380"/>
        <end position="407"/>
    </location>
</feature>
<dbReference type="Proteomes" id="UP000893823">
    <property type="component" value="Unassembled WGS sequence"/>
</dbReference>
<keyword evidence="12" id="KW-1185">Reference proteome</keyword>
<feature type="transmembrane region" description="Helical" evidence="7">
    <location>
        <begin position="201"/>
        <end position="223"/>
    </location>
</feature>
<evidence type="ECO:0000313" key="10">
    <source>
        <dbReference type="EMBL" id="SDS41493.1"/>
    </source>
</evidence>
<name>A0A1H1S0P7_9MICO</name>
<evidence type="ECO:0000256" key="4">
    <source>
        <dbReference type="ARBA" id="ARBA00022989"/>
    </source>
</evidence>
<sequence length="466" mass="47764">MIRRLLAEHGPTLLVATLASAFGVALLQVTGYLGSAIRADDVTGESGTAALMVQIAAWVFIVIAIYVSAVVTSNTVATVVAGRTRLIALLRLIGSSARAQRAAIAREGLVIGAIGAVLGLVVGTVAAMALAELAVVTDVLPRVEHAWVDAAVLPPAVVAAITTWLAAWVGSRRVLAVRPAQALGNATESTRDELAARRGRTATAAVLAGVGLLLLLGGVALGLVTPLGVLVGLLGGILSFTGIVLGAHVIMPPVLRLIGRALGTSPSARLAAENAVRHPERSSRMTIGLVIGVTLVTMFAVAMESYRTLLLAATEDRPEMRAAIEEMVAATVTVFSILVGFSALIAAIGLVNTLSLSVLQRTRELGLLRALGFERRQLRLMVVAEAAALTAAATATGLVLGIFYGWAGAQSMLGSVQGEPLVIAPSVPWLLVVALIGAAAILTVVASLAPARRATRVSPVTALAIE</sequence>
<keyword evidence="2" id="KW-1003">Cell membrane</keyword>
<evidence type="ECO:0000259" key="8">
    <source>
        <dbReference type="Pfam" id="PF02687"/>
    </source>
</evidence>
<evidence type="ECO:0000256" key="2">
    <source>
        <dbReference type="ARBA" id="ARBA00022475"/>
    </source>
</evidence>
<evidence type="ECO:0000256" key="3">
    <source>
        <dbReference type="ARBA" id="ARBA00022692"/>
    </source>
</evidence>
<feature type="transmembrane region" description="Helical" evidence="7">
    <location>
        <begin position="151"/>
        <end position="169"/>
    </location>
</feature>
<dbReference type="EMBL" id="SODL02000006">
    <property type="protein sequence ID" value="MCP2368926.1"/>
    <property type="molecule type" value="Genomic_DNA"/>
</dbReference>
<dbReference type="Proteomes" id="UP000199482">
    <property type="component" value="Chromosome I"/>
</dbReference>
<comment type="subcellular location">
    <subcellularLocation>
        <location evidence="1">Cell membrane</location>
        <topology evidence="1">Multi-pass membrane protein</topology>
    </subcellularLocation>
</comment>
<feature type="transmembrane region" description="Helical" evidence="7">
    <location>
        <begin position="55"/>
        <end position="81"/>
    </location>
</feature>
<keyword evidence="5 7" id="KW-0472">Membrane</keyword>
<evidence type="ECO:0000313" key="12">
    <source>
        <dbReference type="Proteomes" id="UP000893823"/>
    </source>
</evidence>
<dbReference type="EMBL" id="LT629755">
    <property type="protein sequence ID" value="SDS41493.1"/>
    <property type="molecule type" value="Genomic_DNA"/>
</dbReference>
<dbReference type="AlphaFoldDB" id="A0A1H1S0P7"/>
<dbReference type="PANTHER" id="PTHR30572:SF4">
    <property type="entry name" value="ABC TRANSPORTER PERMEASE YTRF"/>
    <property type="match status" value="1"/>
</dbReference>
<feature type="transmembrane region" description="Helical" evidence="7">
    <location>
        <begin position="229"/>
        <end position="250"/>
    </location>
</feature>
<feature type="transmembrane region" description="Helical" evidence="7">
    <location>
        <begin position="287"/>
        <end position="307"/>
    </location>
</feature>
<comment type="similarity">
    <text evidence="6">Belongs to the ABC-4 integral membrane protein family.</text>
</comment>
<proteinExistence type="inferred from homology"/>
<evidence type="ECO:0000256" key="7">
    <source>
        <dbReference type="SAM" id="Phobius"/>
    </source>
</evidence>
<protein>
    <submittedName>
        <fullName evidence="9 10">ABC transport system permease protein</fullName>
    </submittedName>
</protein>
<evidence type="ECO:0000313" key="11">
    <source>
        <dbReference type="Proteomes" id="UP000199482"/>
    </source>
</evidence>
<feature type="transmembrane region" description="Helical" evidence="7">
    <location>
        <begin position="108"/>
        <end position="131"/>
    </location>
</feature>
<organism evidence="10 11">
    <name type="scientific">Agromyces flavus</name>
    <dbReference type="NCBI Taxonomy" id="589382"/>
    <lineage>
        <taxon>Bacteria</taxon>
        <taxon>Bacillati</taxon>
        <taxon>Actinomycetota</taxon>
        <taxon>Actinomycetes</taxon>
        <taxon>Micrococcales</taxon>
        <taxon>Microbacteriaceae</taxon>
        <taxon>Agromyces</taxon>
    </lineage>
</organism>
<evidence type="ECO:0000256" key="5">
    <source>
        <dbReference type="ARBA" id="ARBA00023136"/>
    </source>
</evidence>
<dbReference type="RefSeq" id="WP_229724823.1">
    <property type="nucleotide sequence ID" value="NZ_BMDN01000006.1"/>
</dbReference>
<evidence type="ECO:0000313" key="9">
    <source>
        <dbReference type="EMBL" id="MCP2368926.1"/>
    </source>
</evidence>
<reference evidence="9" key="3">
    <citation type="submission" date="2022-06" db="EMBL/GenBank/DDBJ databases">
        <title>Genomic Encyclopedia of Type Strains, Phase III (KMG-III): the genomes of soil and plant-associated and newly described type strains.</title>
        <authorList>
            <person name="Whitman W."/>
        </authorList>
    </citation>
    <scope>NUCLEOTIDE SEQUENCE</scope>
    <source>
        <strain evidence="9">CPCC 202695</strain>
    </source>
</reference>
<dbReference type="Pfam" id="PF02687">
    <property type="entry name" value="FtsX"/>
    <property type="match status" value="2"/>
</dbReference>
<feature type="domain" description="ABC3 transporter permease C-terminal" evidence="8">
    <location>
        <begin position="58"/>
        <end position="168"/>
    </location>
</feature>
<keyword evidence="3 7" id="KW-0812">Transmembrane</keyword>
<accession>A0A1H1S0P7</accession>
<gene>
    <name evidence="9" type="ORF">BCL57_003105</name>
    <name evidence="10" type="ORF">SAMN04489721_1285</name>
</gene>
<dbReference type="GO" id="GO:0022857">
    <property type="term" value="F:transmembrane transporter activity"/>
    <property type="evidence" value="ECO:0007669"/>
    <property type="project" value="TreeGrafter"/>
</dbReference>
<dbReference type="InterPro" id="IPR050250">
    <property type="entry name" value="Macrolide_Exporter_MacB"/>
</dbReference>
<keyword evidence="4 7" id="KW-1133">Transmembrane helix</keyword>
<dbReference type="GO" id="GO:0005886">
    <property type="term" value="C:plasma membrane"/>
    <property type="evidence" value="ECO:0007669"/>
    <property type="project" value="UniProtKB-SubCell"/>
</dbReference>
<reference evidence="10" key="1">
    <citation type="submission" date="2016-10" db="EMBL/GenBank/DDBJ databases">
        <authorList>
            <person name="de Groot N.N."/>
        </authorList>
    </citation>
    <scope>NUCLEOTIDE SEQUENCE [LARGE SCALE GENOMIC DNA]</scope>
    <source>
        <strain evidence="10">CPCC 202695</strain>
    </source>
</reference>
<feature type="transmembrane region" description="Helical" evidence="7">
    <location>
        <begin position="327"/>
        <end position="359"/>
    </location>
</feature>